<dbReference type="GO" id="GO:0046417">
    <property type="term" value="P:chorismate metabolic process"/>
    <property type="evidence" value="ECO:0007669"/>
    <property type="project" value="InterPro"/>
</dbReference>
<dbReference type="GO" id="GO:0004664">
    <property type="term" value="F:prephenate dehydratase activity"/>
    <property type="evidence" value="ECO:0007669"/>
    <property type="project" value="UniProtKB-EC"/>
</dbReference>
<dbReference type="EMBL" id="CP001968">
    <property type="protein sequence ID" value="ADD69708.1"/>
    <property type="molecule type" value="Genomic_DNA"/>
</dbReference>
<dbReference type="SMART" id="SM00830">
    <property type="entry name" value="CM_2"/>
    <property type="match status" value="1"/>
</dbReference>
<keyword evidence="14" id="KW-0456">Lyase</keyword>
<dbReference type="GO" id="GO:0005737">
    <property type="term" value="C:cytoplasm"/>
    <property type="evidence" value="ECO:0007669"/>
    <property type="project" value="UniProtKB-SubCell"/>
</dbReference>
<dbReference type="SUPFAM" id="SSF48600">
    <property type="entry name" value="Chorismate mutase II"/>
    <property type="match status" value="1"/>
</dbReference>
<evidence type="ECO:0000256" key="9">
    <source>
        <dbReference type="ARBA" id="ARBA00022490"/>
    </source>
</evidence>
<feature type="domain" description="Chorismate mutase" evidence="20">
    <location>
        <begin position="1"/>
        <end position="88"/>
    </location>
</feature>
<dbReference type="FunFam" id="3.40.190.10:FF:000034">
    <property type="entry name" value="Chorismate mutase/prephenate dehydratase"/>
    <property type="match status" value="1"/>
</dbReference>
<evidence type="ECO:0000256" key="14">
    <source>
        <dbReference type="ARBA" id="ARBA00023239"/>
    </source>
</evidence>
<evidence type="ECO:0000256" key="11">
    <source>
        <dbReference type="ARBA" id="ARBA00023141"/>
    </source>
</evidence>
<protein>
    <recommendedName>
        <fullName evidence="8">Bifunctional chorismate mutase/prephenate dehydratase</fullName>
        <ecNumber evidence="7">4.2.1.51</ecNumber>
        <ecNumber evidence="6">5.4.99.5</ecNumber>
    </recommendedName>
    <alternativeName>
        <fullName evidence="17">Chorismate mutase-prephenate dehydratase</fullName>
    </alternativeName>
    <alternativeName>
        <fullName evidence="16">p-protein</fullName>
    </alternativeName>
</protein>
<dbReference type="InterPro" id="IPR008242">
    <property type="entry name" value="Chor_mutase/pphenate_deHydtase"/>
</dbReference>
<keyword evidence="15" id="KW-0511">Multifunctional enzyme</keyword>
<evidence type="ECO:0000256" key="7">
    <source>
        <dbReference type="ARBA" id="ARBA00013147"/>
    </source>
</evidence>
<dbReference type="NCBIfam" id="TIGR01807">
    <property type="entry name" value="CM_P2"/>
    <property type="match status" value="1"/>
</dbReference>
<dbReference type="CDD" id="cd04905">
    <property type="entry name" value="ACT_CM-PDT"/>
    <property type="match status" value="1"/>
</dbReference>
<keyword evidence="12" id="KW-0584">Phenylalanine biosynthesis</keyword>
<evidence type="ECO:0000259" key="21">
    <source>
        <dbReference type="PROSITE" id="PS51171"/>
    </source>
</evidence>
<comment type="catalytic activity">
    <reaction evidence="1">
        <text>chorismate = prephenate</text>
        <dbReference type="Rhea" id="RHEA:13897"/>
        <dbReference type="ChEBI" id="CHEBI:29748"/>
        <dbReference type="ChEBI" id="CHEBI:29934"/>
        <dbReference type="EC" id="5.4.99.5"/>
    </reaction>
</comment>
<keyword evidence="9" id="KW-0963">Cytoplasm</keyword>
<dbReference type="KEGG" id="dap:Dacet_2958"/>
<comment type="pathway">
    <text evidence="4">Amino-acid biosynthesis; L-phenylalanine biosynthesis; phenylpyruvate from prephenate: step 1/1.</text>
</comment>
<dbReference type="PANTHER" id="PTHR21022:SF19">
    <property type="entry name" value="PREPHENATE DEHYDRATASE-RELATED"/>
    <property type="match status" value="1"/>
</dbReference>
<dbReference type="AlphaFoldDB" id="D4H704"/>
<dbReference type="SUPFAM" id="SSF55021">
    <property type="entry name" value="ACT-like"/>
    <property type="match status" value="1"/>
</dbReference>
<dbReference type="PIRSF" id="PIRSF001500">
    <property type="entry name" value="Chor_mut_pdt_Ppr"/>
    <property type="match status" value="1"/>
</dbReference>
<dbReference type="Gene3D" id="3.40.190.10">
    <property type="entry name" value="Periplasmic binding protein-like II"/>
    <property type="match status" value="2"/>
</dbReference>
<evidence type="ECO:0000256" key="17">
    <source>
        <dbReference type="ARBA" id="ARBA00031520"/>
    </source>
</evidence>
<dbReference type="PROSITE" id="PS51171">
    <property type="entry name" value="PREPHENATE_DEHYDR_3"/>
    <property type="match status" value="1"/>
</dbReference>
<dbReference type="InterPro" id="IPR036979">
    <property type="entry name" value="CM_dom_sf"/>
</dbReference>
<dbReference type="InterPro" id="IPR002701">
    <property type="entry name" value="CM_II_prokaryot"/>
</dbReference>
<comment type="subcellular location">
    <subcellularLocation>
        <location evidence="3">Cytoplasm</location>
    </subcellularLocation>
</comment>
<dbReference type="HOGENOM" id="CLU_035008_0_1_0"/>
<keyword evidence="11" id="KW-0057">Aromatic amino acid biosynthesis</keyword>
<dbReference type="InterPro" id="IPR001086">
    <property type="entry name" value="Preph_deHydtase"/>
</dbReference>
<proteinExistence type="predicted"/>
<dbReference type="InterPro" id="IPR036263">
    <property type="entry name" value="Chorismate_II_sf"/>
</dbReference>
<dbReference type="UniPathway" id="UPA00120">
    <property type="reaction ID" value="UER00203"/>
</dbReference>
<dbReference type="GO" id="GO:0004106">
    <property type="term" value="F:chorismate mutase activity"/>
    <property type="evidence" value="ECO:0007669"/>
    <property type="project" value="UniProtKB-EC"/>
</dbReference>
<accession>D4H704</accession>
<comment type="pathway">
    <text evidence="5">Metabolic intermediate biosynthesis; prephenate biosynthesis; prephenate from chorismate: step 1/1.</text>
</comment>
<evidence type="ECO:0000313" key="24">
    <source>
        <dbReference type="Proteomes" id="UP000002012"/>
    </source>
</evidence>
<dbReference type="GO" id="GO:0009094">
    <property type="term" value="P:L-phenylalanine biosynthetic process"/>
    <property type="evidence" value="ECO:0007669"/>
    <property type="project" value="UniProtKB-UniPathway"/>
</dbReference>
<evidence type="ECO:0000256" key="13">
    <source>
        <dbReference type="ARBA" id="ARBA00023235"/>
    </source>
</evidence>
<dbReference type="FunFam" id="3.30.70.260:FF:000012">
    <property type="entry name" value="Prephenate dehydratase"/>
    <property type="match status" value="1"/>
</dbReference>
<evidence type="ECO:0000256" key="16">
    <source>
        <dbReference type="ARBA" id="ARBA00031175"/>
    </source>
</evidence>
<dbReference type="NCBIfam" id="NF008865">
    <property type="entry name" value="PRK11898.1"/>
    <property type="match status" value="1"/>
</dbReference>
<feature type="domain" description="ACT" evidence="22">
    <location>
        <begin position="275"/>
        <end position="352"/>
    </location>
</feature>
<evidence type="ECO:0000256" key="3">
    <source>
        <dbReference type="ARBA" id="ARBA00004496"/>
    </source>
</evidence>
<dbReference type="UniPathway" id="UPA00121">
    <property type="reaction ID" value="UER00345"/>
</dbReference>
<feature type="site" description="Essential for prephenate dehydratase activity" evidence="19">
    <location>
        <position position="256"/>
    </location>
</feature>
<dbReference type="PaxDb" id="522772-Dacet_2958"/>
<dbReference type="FunFam" id="3.40.190.10:FF:000029">
    <property type="entry name" value="Chorismate mutase/Prephenate dehydratase"/>
    <property type="match status" value="1"/>
</dbReference>
<dbReference type="eggNOG" id="COG0077">
    <property type="taxonomic scope" value="Bacteria"/>
</dbReference>
<dbReference type="Pfam" id="PF01817">
    <property type="entry name" value="CM_2"/>
    <property type="match status" value="1"/>
</dbReference>
<sequence length="356" mass="39669">MKELDTHRINIDTIDKEILELLNKRAKEAMSIGEIKKAEGAPLYVPSREKKIFERLTSINSGPFPNDALKAVFREIISASLSLEEVQKVGYLGPEGTFTNLAALKQFGLSAELVPVRTIPEVFDNVERGRMGFGIVPVENSLEGVVNHTLDTFVTSHLKISGEIFLEVTHNLMNRSGDIGDIKHIYSHIQAIGQCRKWLAENCPNIPVQEVESTAKAAEMASRDDSTAAIASEMAVLKYSLRFVERSIEDNSSNYTRFLIIGDFEPLPTGNDKTSIVFAAAHKAGSLYEVLSIFARKNINMTKIESRPSRQKAWEYVFFVDLDGHKDDEPIAEALNELIEHTAFVKVLGSYPKGEK</sequence>
<evidence type="ECO:0000256" key="18">
    <source>
        <dbReference type="ARBA" id="ARBA00047848"/>
    </source>
</evidence>
<evidence type="ECO:0000313" key="23">
    <source>
        <dbReference type="EMBL" id="ADD69708.1"/>
    </source>
</evidence>
<evidence type="ECO:0000256" key="4">
    <source>
        <dbReference type="ARBA" id="ARBA00004741"/>
    </source>
</evidence>
<dbReference type="eggNOG" id="COG1605">
    <property type="taxonomic scope" value="Bacteria"/>
</dbReference>
<dbReference type="InterPro" id="IPR002912">
    <property type="entry name" value="ACT_dom"/>
</dbReference>
<gene>
    <name evidence="23" type="ordered locus">Dacet_2958</name>
</gene>
<dbReference type="Pfam" id="PF00800">
    <property type="entry name" value="PDT"/>
    <property type="match status" value="1"/>
</dbReference>
<evidence type="ECO:0000256" key="8">
    <source>
        <dbReference type="ARBA" id="ARBA00014401"/>
    </source>
</evidence>
<evidence type="ECO:0000256" key="19">
    <source>
        <dbReference type="PIRSR" id="PIRSR001500-2"/>
    </source>
</evidence>
<evidence type="ECO:0000259" key="22">
    <source>
        <dbReference type="PROSITE" id="PS51671"/>
    </source>
</evidence>
<keyword evidence="10" id="KW-0028">Amino-acid biosynthesis</keyword>
<feature type="domain" description="Prephenate dehydratase" evidence="21">
    <location>
        <begin position="88"/>
        <end position="263"/>
    </location>
</feature>
<evidence type="ECO:0000256" key="10">
    <source>
        <dbReference type="ARBA" id="ARBA00022605"/>
    </source>
</evidence>
<evidence type="ECO:0000256" key="2">
    <source>
        <dbReference type="ARBA" id="ARBA00002364"/>
    </source>
</evidence>
<reference evidence="23 24" key="1">
    <citation type="journal article" date="2010" name="Stand. Genomic Sci.">
        <title>Complete genome sequence of Denitrovibrio acetiphilus type strain (N2460).</title>
        <authorList>
            <person name="Kiss H."/>
            <person name="Lang E."/>
            <person name="Lapidus A."/>
            <person name="Copeland A."/>
            <person name="Nolan M."/>
            <person name="Glavina Del Rio T."/>
            <person name="Chen F."/>
            <person name="Lucas S."/>
            <person name="Tice H."/>
            <person name="Cheng J.F."/>
            <person name="Han C."/>
            <person name="Goodwin L."/>
            <person name="Pitluck S."/>
            <person name="Liolios K."/>
            <person name="Pati A."/>
            <person name="Ivanova N."/>
            <person name="Mavromatis K."/>
            <person name="Chen A."/>
            <person name="Palaniappan K."/>
            <person name="Land M."/>
            <person name="Hauser L."/>
            <person name="Chang Y.J."/>
            <person name="Jeffries C.D."/>
            <person name="Detter J.C."/>
            <person name="Brettin T."/>
            <person name="Spring S."/>
            <person name="Rohde M."/>
            <person name="Goker M."/>
            <person name="Woyke T."/>
            <person name="Bristow J."/>
            <person name="Eisen J.A."/>
            <person name="Markowitz V."/>
            <person name="Hugenholtz P."/>
            <person name="Kyrpides N.C."/>
            <person name="Klenk H.P."/>
        </authorList>
    </citation>
    <scope>NUCLEOTIDE SEQUENCE [LARGE SCALE GENOMIC DNA]</scope>
    <source>
        <strain evidence="24">DSM 12809 / NBRC 114555 / N2460</strain>
    </source>
</reference>
<dbReference type="PANTHER" id="PTHR21022">
    <property type="entry name" value="PREPHENATE DEHYDRATASE P PROTEIN"/>
    <property type="match status" value="1"/>
</dbReference>
<dbReference type="InterPro" id="IPR045865">
    <property type="entry name" value="ACT-like_dom_sf"/>
</dbReference>
<dbReference type="Proteomes" id="UP000002012">
    <property type="component" value="Chromosome"/>
</dbReference>
<dbReference type="CDD" id="cd13630">
    <property type="entry name" value="PBP2_PDT_1"/>
    <property type="match status" value="1"/>
</dbReference>
<keyword evidence="24" id="KW-1185">Reference proteome</keyword>
<dbReference type="RefSeq" id="WP_013012193.1">
    <property type="nucleotide sequence ID" value="NC_013943.1"/>
</dbReference>
<comment type="catalytic activity">
    <reaction evidence="18">
        <text>prephenate + H(+) = 3-phenylpyruvate + CO2 + H2O</text>
        <dbReference type="Rhea" id="RHEA:21648"/>
        <dbReference type="ChEBI" id="CHEBI:15377"/>
        <dbReference type="ChEBI" id="CHEBI:15378"/>
        <dbReference type="ChEBI" id="CHEBI:16526"/>
        <dbReference type="ChEBI" id="CHEBI:18005"/>
        <dbReference type="ChEBI" id="CHEBI:29934"/>
        <dbReference type="EC" id="4.2.1.51"/>
    </reaction>
</comment>
<dbReference type="PROSITE" id="PS00858">
    <property type="entry name" value="PREPHENATE_DEHYDR_2"/>
    <property type="match status" value="1"/>
</dbReference>
<dbReference type="Gene3D" id="1.20.59.10">
    <property type="entry name" value="Chorismate mutase"/>
    <property type="match status" value="1"/>
</dbReference>
<dbReference type="InterPro" id="IPR010957">
    <property type="entry name" value="G/b/e-P-prot_chorismate_mutase"/>
</dbReference>
<dbReference type="InterPro" id="IPR018528">
    <property type="entry name" value="Preph_deHydtase_CS"/>
</dbReference>
<name>D4H704_DENA2</name>
<comment type="function">
    <text evidence="2">Catalyzes the Claisen rearrangement of chorismate to prephenate and the decarboxylation/dehydration of prephenate to phenylpyruvate.</text>
</comment>
<dbReference type="OrthoDB" id="9802281at2"/>
<dbReference type="FunCoup" id="D4H704">
    <property type="interactions" value="445"/>
</dbReference>
<keyword evidence="13" id="KW-0413">Isomerase</keyword>
<dbReference type="PROSITE" id="PS51168">
    <property type="entry name" value="CHORISMATE_MUT_2"/>
    <property type="match status" value="1"/>
</dbReference>
<evidence type="ECO:0000256" key="1">
    <source>
        <dbReference type="ARBA" id="ARBA00000824"/>
    </source>
</evidence>
<evidence type="ECO:0000256" key="12">
    <source>
        <dbReference type="ARBA" id="ARBA00023222"/>
    </source>
</evidence>
<evidence type="ECO:0000256" key="15">
    <source>
        <dbReference type="ARBA" id="ARBA00023268"/>
    </source>
</evidence>
<dbReference type="Pfam" id="PF01842">
    <property type="entry name" value="ACT"/>
    <property type="match status" value="1"/>
</dbReference>
<organism evidence="23 24">
    <name type="scientific">Denitrovibrio acetiphilus (strain DSM 12809 / NBRC 114555 / N2460)</name>
    <dbReference type="NCBI Taxonomy" id="522772"/>
    <lineage>
        <taxon>Bacteria</taxon>
        <taxon>Pseudomonadati</taxon>
        <taxon>Deferribacterota</taxon>
        <taxon>Deferribacteres</taxon>
        <taxon>Deferribacterales</taxon>
        <taxon>Geovibrionaceae</taxon>
        <taxon>Denitrovibrio</taxon>
    </lineage>
</organism>
<dbReference type="EC" id="5.4.99.5" evidence="6"/>
<dbReference type="STRING" id="522772.Dacet_2958"/>
<evidence type="ECO:0000256" key="5">
    <source>
        <dbReference type="ARBA" id="ARBA00004817"/>
    </source>
</evidence>
<dbReference type="InParanoid" id="D4H704"/>
<dbReference type="Gene3D" id="3.30.70.260">
    <property type="match status" value="1"/>
</dbReference>
<evidence type="ECO:0000256" key="6">
    <source>
        <dbReference type="ARBA" id="ARBA00012404"/>
    </source>
</evidence>
<dbReference type="EC" id="4.2.1.51" evidence="7"/>
<evidence type="ECO:0000259" key="20">
    <source>
        <dbReference type="PROSITE" id="PS51168"/>
    </source>
</evidence>
<dbReference type="SUPFAM" id="SSF53850">
    <property type="entry name" value="Periplasmic binding protein-like II"/>
    <property type="match status" value="1"/>
</dbReference>
<dbReference type="PROSITE" id="PS51671">
    <property type="entry name" value="ACT"/>
    <property type="match status" value="1"/>
</dbReference>
<dbReference type="PROSITE" id="PS00857">
    <property type="entry name" value="PREPHENATE_DEHYDR_1"/>
    <property type="match status" value="1"/>
</dbReference>